<keyword evidence="2" id="KW-1185">Reference proteome</keyword>
<evidence type="ECO:0000313" key="1">
    <source>
        <dbReference type="EMBL" id="ADF65054.1"/>
    </source>
</evidence>
<dbReference type="Proteomes" id="UP000002363">
    <property type="component" value="Plasmid pECL_B"/>
</dbReference>
<dbReference type="PATRIC" id="fig|716541.4.peg.280"/>
<gene>
    <name evidence="1" type="ordered locus">ECL_B092</name>
</gene>
<proteinExistence type="predicted"/>
<protein>
    <submittedName>
        <fullName evidence="1">Uncharacterized protein</fullName>
    </submittedName>
</protein>
<geneLocation type="plasmid" evidence="1 2">
    <name>pECL_B</name>
</geneLocation>
<dbReference type="AlphaFoldDB" id="A0A0H3CUW0"/>
<dbReference type="HOGENOM" id="CLU_179178_0_0_6"/>
<dbReference type="KEGG" id="enc:ECL_B092"/>
<organism evidence="1 2">
    <name type="scientific">Enterobacter cloacae subsp. cloacae (strain ATCC 13047 / DSM 30054 / NBRC 13535 / NCTC 10005 / WDCM 00083 / NCDC 279-56)</name>
    <dbReference type="NCBI Taxonomy" id="716541"/>
    <lineage>
        <taxon>Bacteria</taxon>
        <taxon>Pseudomonadati</taxon>
        <taxon>Pseudomonadota</taxon>
        <taxon>Gammaproteobacteria</taxon>
        <taxon>Enterobacterales</taxon>
        <taxon>Enterobacteriaceae</taxon>
        <taxon>Enterobacter</taxon>
        <taxon>Enterobacter cloacae complex</taxon>
    </lineage>
</organism>
<evidence type="ECO:0000313" key="2">
    <source>
        <dbReference type="Proteomes" id="UP000002363"/>
    </source>
</evidence>
<sequence length="96" mass="11155">MTSSVPPLSSRDRYRLMLQTFPLLANYWNTDDDCLRYDELKEAIGVLSRGEQIMARFYLSVWTGENHDFDFLDAAALLSSDGKKIILTWFADPFWP</sequence>
<dbReference type="EMBL" id="CP001920">
    <property type="protein sequence ID" value="ADF65054.1"/>
    <property type="molecule type" value="Genomic_DNA"/>
</dbReference>
<dbReference type="RefSeq" id="WP_013087362.1">
    <property type="nucleotide sequence ID" value="NC_014108.1"/>
</dbReference>
<reference evidence="1 2" key="1">
    <citation type="journal article" date="2010" name="J. Bacteriol.">
        <title>Complete genome sequence of Enterobacter cloacae subsp. cloacae type strain ATCC 13047.</title>
        <authorList>
            <person name="Ren Y."/>
            <person name="Ren Y."/>
            <person name="Zhou Z."/>
            <person name="Guo X."/>
            <person name="Li Y."/>
            <person name="Feng L."/>
            <person name="Wang L."/>
        </authorList>
    </citation>
    <scope>NUCLEOTIDE SEQUENCE [LARGE SCALE GENOMIC DNA]</scope>
    <source>
        <strain evidence="2">ATCC 13047 / DSM 30054 / NBRC 13535 / NCTC 10005 / WDCM 00083 / NCDC 279-56</strain>
        <plasmid evidence="1">pECL_B</plasmid>
    </source>
</reference>
<dbReference type="OrthoDB" id="6447432at2"/>
<accession>A0A0H3CUW0</accession>
<dbReference type="EnsemblBacteria" id="ADF65054">
    <property type="protein sequence ID" value="ADF65054"/>
    <property type="gene ID" value="ECL_B092"/>
</dbReference>
<keyword evidence="1" id="KW-0614">Plasmid</keyword>
<name>A0A0H3CUW0_ENTCC</name>